<name>A0ABZ1C7L8_9BACT</name>
<dbReference type="Proteomes" id="UP000738431">
    <property type="component" value="Chromosome"/>
</dbReference>
<dbReference type="EMBL" id="CP139781">
    <property type="protein sequence ID" value="WRQ87322.1"/>
    <property type="molecule type" value="Genomic_DNA"/>
</dbReference>
<keyword evidence="2" id="KW-1185">Reference proteome</keyword>
<organism evidence="1 2">
    <name type="scientific">Actomonas aquatica</name>
    <dbReference type="NCBI Taxonomy" id="2866162"/>
    <lineage>
        <taxon>Bacteria</taxon>
        <taxon>Pseudomonadati</taxon>
        <taxon>Verrucomicrobiota</taxon>
        <taxon>Opitutia</taxon>
        <taxon>Opitutales</taxon>
        <taxon>Opitutaceae</taxon>
        <taxon>Actomonas</taxon>
    </lineage>
</organism>
<evidence type="ECO:0000313" key="2">
    <source>
        <dbReference type="Proteomes" id="UP000738431"/>
    </source>
</evidence>
<accession>A0ABZ1C7L8</accession>
<dbReference type="RefSeq" id="WP_221029265.1">
    <property type="nucleotide sequence ID" value="NZ_CP139781.1"/>
</dbReference>
<proteinExistence type="predicted"/>
<protein>
    <recommendedName>
        <fullName evidence="3">Tim44-like domain-containing protein</fullName>
    </recommendedName>
</protein>
<sequence length="261" mass="27929">MTGSKLRLFAWTVPLSLAAGFTVVLWRPAAALSSRPPEAVVPLPTTLPDASSSSAPTRTAPIAENVAFERLQRELATLRQRVAQRERQVQLQNAALAAPKSRKSLTEAPIPAEEWRDAGTTSPQALVETALWAGAGGDVARMTELLEFTPAAQAAAEELWQRLPPDIRLSHADATALTTLLATGAVPLGSAKLMAEFPQAENDHLLIVQLNPAAEPQPAGPPEVRLVKLTARRQSAGDWRLLVTENTLRSLSERLTSPGGL</sequence>
<evidence type="ECO:0008006" key="3">
    <source>
        <dbReference type="Google" id="ProtNLM"/>
    </source>
</evidence>
<gene>
    <name evidence="1" type="ORF">K1X11_021115</name>
</gene>
<reference evidence="1 2" key="2">
    <citation type="submission" date="2023-12" db="EMBL/GenBank/DDBJ databases">
        <title>Description of an unclassified Opitutus bacterium of Verrucomicrobiota.</title>
        <authorList>
            <person name="Zhang D.-F."/>
        </authorList>
    </citation>
    <scope>NUCLEOTIDE SEQUENCE [LARGE SCALE GENOMIC DNA]</scope>
    <source>
        <strain evidence="1 2">WL0086</strain>
    </source>
</reference>
<evidence type="ECO:0000313" key="1">
    <source>
        <dbReference type="EMBL" id="WRQ87322.1"/>
    </source>
</evidence>
<reference evidence="1 2" key="1">
    <citation type="submission" date="2021-08" db="EMBL/GenBank/DDBJ databases">
        <authorList>
            <person name="Zhang D."/>
            <person name="Zhang A."/>
            <person name="Wang L."/>
        </authorList>
    </citation>
    <scope>NUCLEOTIDE SEQUENCE [LARGE SCALE GENOMIC DNA]</scope>
    <source>
        <strain evidence="1 2">WL0086</strain>
    </source>
</reference>